<gene>
    <name evidence="1" type="ORF">QBC34DRAFT_209000</name>
</gene>
<evidence type="ECO:0000313" key="2">
    <source>
        <dbReference type="Proteomes" id="UP001321760"/>
    </source>
</evidence>
<reference evidence="1" key="1">
    <citation type="journal article" date="2023" name="Mol. Phylogenet. Evol.">
        <title>Genome-scale phylogeny and comparative genomics of the fungal order Sordariales.</title>
        <authorList>
            <person name="Hensen N."/>
            <person name="Bonometti L."/>
            <person name="Westerberg I."/>
            <person name="Brannstrom I.O."/>
            <person name="Guillou S."/>
            <person name="Cros-Aarteil S."/>
            <person name="Calhoun S."/>
            <person name="Haridas S."/>
            <person name="Kuo A."/>
            <person name="Mondo S."/>
            <person name="Pangilinan J."/>
            <person name="Riley R."/>
            <person name="LaButti K."/>
            <person name="Andreopoulos B."/>
            <person name="Lipzen A."/>
            <person name="Chen C."/>
            <person name="Yan M."/>
            <person name="Daum C."/>
            <person name="Ng V."/>
            <person name="Clum A."/>
            <person name="Steindorff A."/>
            <person name="Ohm R.A."/>
            <person name="Martin F."/>
            <person name="Silar P."/>
            <person name="Natvig D.O."/>
            <person name="Lalanne C."/>
            <person name="Gautier V."/>
            <person name="Ament-Velasquez S.L."/>
            <person name="Kruys A."/>
            <person name="Hutchinson M.I."/>
            <person name="Powell A.J."/>
            <person name="Barry K."/>
            <person name="Miller A.N."/>
            <person name="Grigoriev I.V."/>
            <person name="Debuchy R."/>
            <person name="Gladieux P."/>
            <person name="Hiltunen Thoren M."/>
            <person name="Johannesson H."/>
        </authorList>
    </citation>
    <scope>NUCLEOTIDE SEQUENCE</scope>
    <source>
        <strain evidence="1">PSN243</strain>
    </source>
</reference>
<name>A0AAV9H0L9_9PEZI</name>
<sequence>MLTKRGPTVLSLFFVGRCDGKRNDHFSPTTDRFGAPLARDWLAWGGPGDALRHAERRSSTMVKNNLLLICLSPLRAFTSSCPEDGATSAILPSRCNSAPCVLGSADLEIEMMTTVDGVRSSGGGRLIITDYGVRHCQSFPRGDSAIADHPNSGRVPFEKQAGGATGATTTVGWTMAALPSVIAATRRHTHRRQSRTGTLAGCMLVLELKPWEEICTLMTERHMHASRRQAFGNGERHI</sequence>
<organism evidence="1 2">
    <name type="scientific">Podospora aff. communis PSN243</name>
    <dbReference type="NCBI Taxonomy" id="3040156"/>
    <lineage>
        <taxon>Eukaryota</taxon>
        <taxon>Fungi</taxon>
        <taxon>Dikarya</taxon>
        <taxon>Ascomycota</taxon>
        <taxon>Pezizomycotina</taxon>
        <taxon>Sordariomycetes</taxon>
        <taxon>Sordariomycetidae</taxon>
        <taxon>Sordariales</taxon>
        <taxon>Podosporaceae</taxon>
        <taxon>Podospora</taxon>
    </lineage>
</organism>
<proteinExistence type="predicted"/>
<evidence type="ECO:0008006" key="3">
    <source>
        <dbReference type="Google" id="ProtNLM"/>
    </source>
</evidence>
<dbReference type="Proteomes" id="UP001321760">
    <property type="component" value="Unassembled WGS sequence"/>
</dbReference>
<reference evidence="1" key="2">
    <citation type="submission" date="2023-05" db="EMBL/GenBank/DDBJ databases">
        <authorList>
            <consortium name="Lawrence Berkeley National Laboratory"/>
            <person name="Steindorff A."/>
            <person name="Hensen N."/>
            <person name="Bonometti L."/>
            <person name="Westerberg I."/>
            <person name="Brannstrom I.O."/>
            <person name="Guillou S."/>
            <person name="Cros-Aarteil S."/>
            <person name="Calhoun S."/>
            <person name="Haridas S."/>
            <person name="Kuo A."/>
            <person name="Mondo S."/>
            <person name="Pangilinan J."/>
            <person name="Riley R."/>
            <person name="Labutti K."/>
            <person name="Andreopoulos B."/>
            <person name="Lipzen A."/>
            <person name="Chen C."/>
            <person name="Yanf M."/>
            <person name="Daum C."/>
            <person name="Ng V."/>
            <person name="Clum A."/>
            <person name="Ohm R."/>
            <person name="Martin F."/>
            <person name="Silar P."/>
            <person name="Natvig D."/>
            <person name="Lalanne C."/>
            <person name="Gautier V."/>
            <person name="Ament-Velasquez S.L."/>
            <person name="Kruys A."/>
            <person name="Hutchinson M.I."/>
            <person name="Powell A.J."/>
            <person name="Barry K."/>
            <person name="Miller A.N."/>
            <person name="Grigoriev I.V."/>
            <person name="Debuchy R."/>
            <person name="Gladieux P."/>
            <person name="Thoren M.H."/>
            <person name="Johannesson H."/>
        </authorList>
    </citation>
    <scope>NUCLEOTIDE SEQUENCE</scope>
    <source>
        <strain evidence="1">PSN243</strain>
    </source>
</reference>
<dbReference type="EMBL" id="MU865920">
    <property type="protein sequence ID" value="KAK4453525.1"/>
    <property type="molecule type" value="Genomic_DNA"/>
</dbReference>
<comment type="caution">
    <text evidence="1">The sequence shown here is derived from an EMBL/GenBank/DDBJ whole genome shotgun (WGS) entry which is preliminary data.</text>
</comment>
<evidence type="ECO:0000313" key="1">
    <source>
        <dbReference type="EMBL" id="KAK4453525.1"/>
    </source>
</evidence>
<protein>
    <recommendedName>
        <fullName evidence="3">Type II protein arginine methyltransferase</fullName>
    </recommendedName>
</protein>
<keyword evidence="2" id="KW-1185">Reference proteome</keyword>
<accession>A0AAV9H0L9</accession>
<dbReference type="AlphaFoldDB" id="A0AAV9H0L9"/>